<name>A0A453JWR3_AEGTS</name>
<evidence type="ECO:0000313" key="3">
    <source>
        <dbReference type="Proteomes" id="UP000015105"/>
    </source>
</evidence>
<proteinExistence type="predicted"/>
<protein>
    <recommendedName>
        <fullName evidence="1">Reverse transcriptase zinc-binding domain-containing protein</fullName>
    </recommendedName>
</protein>
<reference evidence="3" key="2">
    <citation type="journal article" date="2017" name="Nat. Plants">
        <title>The Aegilops tauschii genome reveals multiple impacts of transposons.</title>
        <authorList>
            <person name="Zhao G."/>
            <person name="Zou C."/>
            <person name="Li K."/>
            <person name="Wang K."/>
            <person name="Li T."/>
            <person name="Gao L."/>
            <person name="Zhang X."/>
            <person name="Wang H."/>
            <person name="Yang Z."/>
            <person name="Liu X."/>
            <person name="Jiang W."/>
            <person name="Mao L."/>
            <person name="Kong X."/>
            <person name="Jiao Y."/>
            <person name="Jia J."/>
        </authorList>
    </citation>
    <scope>NUCLEOTIDE SEQUENCE [LARGE SCALE GENOMIC DNA]</scope>
    <source>
        <strain evidence="3">cv. AL8/78</strain>
    </source>
</reference>
<organism evidence="2 3">
    <name type="scientific">Aegilops tauschii subsp. strangulata</name>
    <name type="common">Goatgrass</name>
    <dbReference type="NCBI Taxonomy" id="200361"/>
    <lineage>
        <taxon>Eukaryota</taxon>
        <taxon>Viridiplantae</taxon>
        <taxon>Streptophyta</taxon>
        <taxon>Embryophyta</taxon>
        <taxon>Tracheophyta</taxon>
        <taxon>Spermatophyta</taxon>
        <taxon>Magnoliopsida</taxon>
        <taxon>Liliopsida</taxon>
        <taxon>Poales</taxon>
        <taxon>Poaceae</taxon>
        <taxon>BOP clade</taxon>
        <taxon>Pooideae</taxon>
        <taxon>Triticodae</taxon>
        <taxon>Triticeae</taxon>
        <taxon>Triticinae</taxon>
        <taxon>Aegilops</taxon>
    </lineage>
</organism>
<reference evidence="2" key="4">
    <citation type="submission" date="2019-03" db="UniProtKB">
        <authorList>
            <consortium name="EnsemblPlants"/>
        </authorList>
    </citation>
    <scope>IDENTIFICATION</scope>
</reference>
<reference evidence="2" key="5">
    <citation type="journal article" date="2021" name="G3 (Bethesda)">
        <title>Aegilops tauschii genome assembly Aet v5.0 features greater sequence contiguity and improved annotation.</title>
        <authorList>
            <person name="Wang L."/>
            <person name="Zhu T."/>
            <person name="Rodriguez J.C."/>
            <person name="Deal K.R."/>
            <person name="Dubcovsky J."/>
            <person name="McGuire P.E."/>
            <person name="Lux T."/>
            <person name="Spannagl M."/>
            <person name="Mayer K.F.X."/>
            <person name="Baldrich P."/>
            <person name="Meyers B.C."/>
            <person name="Huo N."/>
            <person name="Gu Y.Q."/>
            <person name="Zhou H."/>
            <person name="Devos K.M."/>
            <person name="Bennetzen J.L."/>
            <person name="Unver T."/>
            <person name="Budak H."/>
            <person name="Gulick P.J."/>
            <person name="Galiba G."/>
            <person name="Kalapos B."/>
            <person name="Nelson D.R."/>
            <person name="Li P."/>
            <person name="You F.M."/>
            <person name="Luo M.C."/>
            <person name="Dvorak J."/>
        </authorList>
    </citation>
    <scope>NUCLEOTIDE SEQUENCE [LARGE SCALE GENOMIC DNA]</scope>
    <source>
        <strain evidence="2">cv. AL8/78</strain>
    </source>
</reference>
<reference evidence="3" key="1">
    <citation type="journal article" date="2014" name="Science">
        <title>Ancient hybridizations among the ancestral genomes of bread wheat.</title>
        <authorList>
            <consortium name="International Wheat Genome Sequencing Consortium,"/>
            <person name="Marcussen T."/>
            <person name="Sandve S.R."/>
            <person name="Heier L."/>
            <person name="Spannagl M."/>
            <person name="Pfeifer M."/>
            <person name="Jakobsen K.S."/>
            <person name="Wulff B.B."/>
            <person name="Steuernagel B."/>
            <person name="Mayer K.F."/>
            <person name="Olsen O.A."/>
        </authorList>
    </citation>
    <scope>NUCLEOTIDE SEQUENCE [LARGE SCALE GENOMIC DNA]</scope>
    <source>
        <strain evidence="3">cv. AL8/78</strain>
    </source>
</reference>
<sequence length="73" mass="8376">MARPENDLMAPLIWSAKVPHKLKIFAWLLFKDRLNTRVNLARKHIIDSDICPQCAMTTEDSNHLFITCPLGQS</sequence>
<dbReference type="Pfam" id="PF13966">
    <property type="entry name" value="zf-RVT"/>
    <property type="match status" value="1"/>
</dbReference>
<dbReference type="Gramene" id="AET5Gv20218800.5">
    <property type="protein sequence ID" value="AET5Gv20218800.5"/>
    <property type="gene ID" value="AET5Gv20218800"/>
</dbReference>
<evidence type="ECO:0000259" key="1">
    <source>
        <dbReference type="Pfam" id="PF13966"/>
    </source>
</evidence>
<dbReference type="Proteomes" id="UP000015105">
    <property type="component" value="Chromosome 5D"/>
</dbReference>
<reference evidence="2" key="3">
    <citation type="journal article" date="2017" name="Nature">
        <title>Genome sequence of the progenitor of the wheat D genome Aegilops tauschii.</title>
        <authorList>
            <person name="Luo M.C."/>
            <person name="Gu Y.Q."/>
            <person name="Puiu D."/>
            <person name="Wang H."/>
            <person name="Twardziok S.O."/>
            <person name="Deal K.R."/>
            <person name="Huo N."/>
            <person name="Zhu T."/>
            <person name="Wang L."/>
            <person name="Wang Y."/>
            <person name="McGuire P.E."/>
            <person name="Liu S."/>
            <person name="Long H."/>
            <person name="Ramasamy R.K."/>
            <person name="Rodriguez J.C."/>
            <person name="Van S.L."/>
            <person name="Yuan L."/>
            <person name="Wang Z."/>
            <person name="Xia Z."/>
            <person name="Xiao L."/>
            <person name="Anderson O.D."/>
            <person name="Ouyang S."/>
            <person name="Liang Y."/>
            <person name="Zimin A.V."/>
            <person name="Pertea G."/>
            <person name="Qi P."/>
            <person name="Bennetzen J.L."/>
            <person name="Dai X."/>
            <person name="Dawson M.W."/>
            <person name="Muller H.G."/>
            <person name="Kugler K."/>
            <person name="Rivarola-Duarte L."/>
            <person name="Spannagl M."/>
            <person name="Mayer K.F.X."/>
            <person name="Lu F.H."/>
            <person name="Bevan M.W."/>
            <person name="Leroy P."/>
            <person name="Li P."/>
            <person name="You F.M."/>
            <person name="Sun Q."/>
            <person name="Liu Z."/>
            <person name="Lyons E."/>
            <person name="Wicker T."/>
            <person name="Salzberg S.L."/>
            <person name="Devos K.M."/>
            <person name="Dvorak J."/>
        </authorList>
    </citation>
    <scope>NUCLEOTIDE SEQUENCE [LARGE SCALE GENOMIC DNA]</scope>
    <source>
        <strain evidence="2">cv. AL8/78</strain>
    </source>
</reference>
<accession>A0A453JWR3</accession>
<feature type="domain" description="Reverse transcriptase zinc-binding" evidence="1">
    <location>
        <begin position="7"/>
        <end position="70"/>
    </location>
</feature>
<dbReference type="InterPro" id="IPR026960">
    <property type="entry name" value="RVT-Znf"/>
</dbReference>
<evidence type="ECO:0000313" key="2">
    <source>
        <dbReference type="EnsemblPlants" id="AET5Gv20218800.5"/>
    </source>
</evidence>
<keyword evidence="3" id="KW-1185">Reference proteome</keyword>
<dbReference type="AlphaFoldDB" id="A0A453JWR3"/>
<dbReference type="EnsemblPlants" id="AET5Gv20218800.5">
    <property type="protein sequence ID" value="AET5Gv20218800.5"/>
    <property type="gene ID" value="AET5Gv20218800"/>
</dbReference>